<proteinExistence type="inferred from homology"/>
<dbReference type="SUPFAM" id="SSF52777">
    <property type="entry name" value="CoA-dependent acyltransferases"/>
    <property type="match status" value="1"/>
</dbReference>
<comment type="cofactor">
    <cofactor evidence="8">
        <name>(R)-lipoate</name>
        <dbReference type="ChEBI" id="CHEBI:83088"/>
    </cofactor>
    <text evidence="8">Binds 2 lipoyl cofactors covalently.</text>
</comment>
<dbReference type="InterPro" id="IPR023213">
    <property type="entry name" value="CAT-like_dom_sf"/>
</dbReference>
<evidence type="ECO:0000313" key="13">
    <source>
        <dbReference type="Proteomes" id="UP000295334"/>
    </source>
</evidence>
<evidence type="ECO:0000256" key="9">
    <source>
        <dbReference type="SAM" id="MobiDB-lite"/>
    </source>
</evidence>
<dbReference type="GO" id="GO:0006086">
    <property type="term" value="P:pyruvate decarboxylation to acetyl-CoA"/>
    <property type="evidence" value="ECO:0007669"/>
    <property type="project" value="InterPro"/>
</dbReference>
<dbReference type="Pfam" id="PF00364">
    <property type="entry name" value="Biotin_lipoyl"/>
    <property type="match status" value="2"/>
</dbReference>
<organism evidence="12 13">
    <name type="scientific">Flaviaesturariibacter flavus</name>
    <dbReference type="NCBI Taxonomy" id="2502780"/>
    <lineage>
        <taxon>Bacteria</taxon>
        <taxon>Pseudomonadati</taxon>
        <taxon>Bacteroidota</taxon>
        <taxon>Chitinophagia</taxon>
        <taxon>Chitinophagales</taxon>
        <taxon>Chitinophagaceae</taxon>
        <taxon>Flaviaestuariibacter</taxon>
    </lineage>
</organism>
<dbReference type="EMBL" id="SJZI01000008">
    <property type="protein sequence ID" value="TCJ17844.1"/>
    <property type="molecule type" value="Genomic_DNA"/>
</dbReference>
<comment type="caution">
    <text evidence="12">The sequence shown here is derived from an EMBL/GenBank/DDBJ whole genome shotgun (WGS) entry which is preliminary data.</text>
</comment>
<dbReference type="SUPFAM" id="SSF51230">
    <property type="entry name" value="Single hybrid motif"/>
    <property type="match status" value="2"/>
</dbReference>
<evidence type="ECO:0000259" key="11">
    <source>
        <dbReference type="PROSITE" id="PS51826"/>
    </source>
</evidence>
<dbReference type="EC" id="2.3.1.12" evidence="8"/>
<feature type="domain" description="Peripheral subunit-binding (PSBD)" evidence="11">
    <location>
        <begin position="264"/>
        <end position="301"/>
    </location>
</feature>
<feature type="region of interest" description="Disordered" evidence="9">
    <location>
        <begin position="86"/>
        <end position="124"/>
    </location>
</feature>
<keyword evidence="4 8" id="KW-0450">Lipoyl</keyword>
<feature type="compositionally biased region" description="Polar residues" evidence="9">
    <location>
        <begin position="94"/>
        <end position="105"/>
    </location>
</feature>
<dbReference type="Gene3D" id="4.10.320.10">
    <property type="entry name" value="E3-binding domain"/>
    <property type="match status" value="1"/>
</dbReference>
<evidence type="ECO:0000256" key="2">
    <source>
        <dbReference type="ARBA" id="ARBA00011484"/>
    </source>
</evidence>
<accession>A0A4R1BKH7</accession>
<dbReference type="Proteomes" id="UP000295334">
    <property type="component" value="Unassembled WGS sequence"/>
</dbReference>
<keyword evidence="13" id="KW-1185">Reference proteome</keyword>
<evidence type="ECO:0000313" key="12">
    <source>
        <dbReference type="EMBL" id="TCJ17844.1"/>
    </source>
</evidence>
<evidence type="ECO:0000259" key="10">
    <source>
        <dbReference type="PROSITE" id="PS50968"/>
    </source>
</evidence>
<dbReference type="PANTHER" id="PTHR23151:SF90">
    <property type="entry name" value="DIHYDROLIPOYLLYSINE-RESIDUE ACETYLTRANSFERASE COMPONENT OF PYRUVATE DEHYDROGENASE COMPLEX, MITOCHONDRIAL-RELATED"/>
    <property type="match status" value="1"/>
</dbReference>
<dbReference type="Pfam" id="PF00198">
    <property type="entry name" value="2-oxoacid_dh"/>
    <property type="match status" value="1"/>
</dbReference>
<dbReference type="InterPro" id="IPR000089">
    <property type="entry name" value="Biotin_lipoyl"/>
</dbReference>
<feature type="compositionally biased region" description="Low complexity" evidence="9">
    <location>
        <begin position="302"/>
        <end position="316"/>
    </location>
</feature>
<evidence type="ECO:0000256" key="6">
    <source>
        <dbReference type="ARBA" id="ARBA00025211"/>
    </source>
</evidence>
<keyword evidence="5 8" id="KW-0012">Acyltransferase</keyword>
<feature type="compositionally biased region" description="Low complexity" evidence="9">
    <location>
        <begin position="107"/>
        <end position="124"/>
    </location>
</feature>
<dbReference type="CDD" id="cd06849">
    <property type="entry name" value="lipoyl_domain"/>
    <property type="match status" value="2"/>
</dbReference>
<comment type="similarity">
    <text evidence="1 8">Belongs to the 2-oxoacid dehydrogenase family.</text>
</comment>
<protein>
    <recommendedName>
        <fullName evidence="8">Acetyltransferase component of pyruvate dehydrogenase complex</fullName>
        <ecNumber evidence="8">2.3.1.12</ecNumber>
    </recommendedName>
</protein>
<comment type="catalytic activity">
    <reaction evidence="7 8">
        <text>N(6)-[(R)-dihydrolipoyl]-L-lysyl-[protein] + acetyl-CoA = N(6)-[(R)-S(8)-acetyldihydrolipoyl]-L-lysyl-[protein] + CoA</text>
        <dbReference type="Rhea" id="RHEA:17017"/>
        <dbReference type="Rhea" id="RHEA-COMP:10475"/>
        <dbReference type="Rhea" id="RHEA-COMP:10478"/>
        <dbReference type="ChEBI" id="CHEBI:57287"/>
        <dbReference type="ChEBI" id="CHEBI:57288"/>
        <dbReference type="ChEBI" id="CHEBI:83100"/>
        <dbReference type="ChEBI" id="CHEBI:83111"/>
        <dbReference type="EC" id="2.3.1.12"/>
    </reaction>
</comment>
<dbReference type="PROSITE" id="PS00189">
    <property type="entry name" value="LIPOYL"/>
    <property type="match status" value="2"/>
</dbReference>
<dbReference type="NCBIfam" id="TIGR01349">
    <property type="entry name" value="PDHac_trf_mito"/>
    <property type="match status" value="1"/>
</dbReference>
<dbReference type="PROSITE" id="PS51826">
    <property type="entry name" value="PSBD"/>
    <property type="match status" value="1"/>
</dbReference>
<feature type="domain" description="Lipoyl-binding" evidence="10">
    <location>
        <begin position="131"/>
        <end position="206"/>
    </location>
</feature>
<dbReference type="SUPFAM" id="SSF47005">
    <property type="entry name" value="Peripheral subunit-binding domain of 2-oxo acid dehydrogenase complex"/>
    <property type="match status" value="1"/>
</dbReference>
<feature type="compositionally biased region" description="Polar residues" evidence="9">
    <location>
        <begin position="229"/>
        <end position="239"/>
    </location>
</feature>
<dbReference type="InterPro" id="IPR004167">
    <property type="entry name" value="PSBD"/>
</dbReference>
<evidence type="ECO:0000256" key="8">
    <source>
        <dbReference type="RuleBase" id="RU361137"/>
    </source>
</evidence>
<dbReference type="AlphaFoldDB" id="A0A4R1BKH7"/>
<evidence type="ECO:0000256" key="7">
    <source>
        <dbReference type="ARBA" id="ARBA00048370"/>
    </source>
</evidence>
<dbReference type="GO" id="GO:0004742">
    <property type="term" value="F:dihydrolipoyllysine-residue acetyltransferase activity"/>
    <property type="evidence" value="ECO:0007669"/>
    <property type="project" value="UniProtKB-UniRule"/>
</dbReference>
<dbReference type="InterPro" id="IPR011053">
    <property type="entry name" value="Single_hybrid_motif"/>
</dbReference>
<feature type="region of interest" description="Disordered" evidence="9">
    <location>
        <begin position="225"/>
        <end position="244"/>
    </location>
</feature>
<dbReference type="Pfam" id="PF02817">
    <property type="entry name" value="E3_binding"/>
    <property type="match status" value="1"/>
</dbReference>
<keyword evidence="3 8" id="KW-0808">Transferase</keyword>
<feature type="region of interest" description="Disordered" evidence="9">
    <location>
        <begin position="282"/>
        <end position="316"/>
    </location>
</feature>
<gene>
    <name evidence="12" type="ORF">EPD60_06575</name>
</gene>
<keyword evidence="12" id="KW-0670">Pyruvate</keyword>
<comment type="subunit">
    <text evidence="2">Forms a 24-polypeptide structural core with octahedral symmetry.</text>
</comment>
<dbReference type="PROSITE" id="PS50968">
    <property type="entry name" value="BIOTINYL_LIPOYL"/>
    <property type="match status" value="2"/>
</dbReference>
<dbReference type="InterPro" id="IPR006257">
    <property type="entry name" value="LAT1"/>
</dbReference>
<dbReference type="Gene3D" id="3.30.559.10">
    <property type="entry name" value="Chloramphenicol acetyltransferase-like domain"/>
    <property type="match status" value="1"/>
</dbReference>
<dbReference type="PANTHER" id="PTHR23151">
    <property type="entry name" value="DIHYDROLIPOAMIDE ACETYL/SUCCINYL-TRANSFERASE-RELATED"/>
    <property type="match status" value="1"/>
</dbReference>
<dbReference type="RefSeq" id="WP_131448057.1">
    <property type="nucleotide sequence ID" value="NZ_SJZI01000008.1"/>
</dbReference>
<dbReference type="Gene3D" id="2.40.50.100">
    <property type="match status" value="2"/>
</dbReference>
<evidence type="ECO:0000256" key="5">
    <source>
        <dbReference type="ARBA" id="ARBA00023315"/>
    </source>
</evidence>
<dbReference type="InterPro" id="IPR001078">
    <property type="entry name" value="2-oxoacid_DH_actylTfrase"/>
</dbReference>
<evidence type="ECO:0000256" key="4">
    <source>
        <dbReference type="ARBA" id="ARBA00022823"/>
    </source>
</evidence>
<dbReference type="InterPro" id="IPR036625">
    <property type="entry name" value="E3-bd_dom_sf"/>
</dbReference>
<dbReference type="InterPro" id="IPR045257">
    <property type="entry name" value="E2/Pdx1"/>
</dbReference>
<feature type="domain" description="Lipoyl-binding" evidence="10">
    <location>
        <begin position="2"/>
        <end position="77"/>
    </location>
</feature>
<reference evidence="12 13" key="1">
    <citation type="submission" date="2019-03" db="EMBL/GenBank/DDBJ databases">
        <authorList>
            <person name="Kim M.K.M."/>
        </authorList>
    </citation>
    <scope>NUCLEOTIDE SEQUENCE [LARGE SCALE GENOMIC DNA]</scope>
    <source>
        <strain evidence="12 13">17J68-12</strain>
    </source>
</reference>
<evidence type="ECO:0000256" key="3">
    <source>
        <dbReference type="ARBA" id="ARBA00022679"/>
    </source>
</evidence>
<sequence>MAEVIKMPRLSDTMTEGVIAAWHKKVGDAVKKGDILADIETDKATMELESYKDGTILHLGADKGGKIQVDDLLCIIGAPGEDVSGLLAGGQKAEPQNNEQGTPKSEGSAPAPAPAAAPTAGGSPIDLTKMEEVVLMPRLSDTMTEGVIASWHKKVGDTVKKGDVLADIETDKATMELESYKNGTLLYQGGQPGEKVAVNDLLCIIGEQGKVDVDAIVAAAKGGGAPAAQSNQEQSTGNTAGAAAPAQAAAAPVAANNSDDGRLKASPLAKALAKEKGIDLAQVQGTGDGGRITKSDIDNFKPSAQPQQQAASAPAATASAAQQFVAGQEGHSDTNVSQMRKVIAKRLGESMFSAPHFYLTMEINMDGAMEARAKMNEVSDVKISFNDMVVKAAAMALRKHPAVNSSWMGDFIRTYQHVHIGVAVAIEDGLIVPVVRFADQKTLSQIGAESKELAGKARNKKLQPNEFTGNTFTISNLGMMDIEEFTAIINPPDSAIMAVGRIKEVVVRKGDGFGVSNVMKVTLSCDHRSVDGAVGAAFLQTFKKFLENPVTMLV</sequence>
<dbReference type="InterPro" id="IPR003016">
    <property type="entry name" value="2-oxoA_DH_lipoyl-BS"/>
</dbReference>
<dbReference type="OrthoDB" id="9805770at2"/>
<comment type="function">
    <text evidence="6">The pyruvate dehydrogenase complex catalyzes the overall conversion of pyruvate to acetyl-CoA and CO(2). It contains multiple copies of three enzymatic components: pyruvate dehydrogenase (E1), dihydrolipoamide acetyltransferase (E2) and lipoamide dehydrogenase (E3).</text>
</comment>
<dbReference type="GO" id="GO:0045254">
    <property type="term" value="C:pyruvate dehydrogenase complex"/>
    <property type="evidence" value="ECO:0007669"/>
    <property type="project" value="UniProtKB-UniRule"/>
</dbReference>
<name>A0A4R1BKH7_9BACT</name>
<evidence type="ECO:0000256" key="1">
    <source>
        <dbReference type="ARBA" id="ARBA00007317"/>
    </source>
</evidence>